<evidence type="ECO:0000256" key="1">
    <source>
        <dbReference type="SAM" id="MobiDB-lite"/>
    </source>
</evidence>
<organism evidence="2">
    <name type="scientific">Tanacetum cinerariifolium</name>
    <name type="common">Dalmatian daisy</name>
    <name type="synonym">Chrysanthemum cinerariifolium</name>
    <dbReference type="NCBI Taxonomy" id="118510"/>
    <lineage>
        <taxon>Eukaryota</taxon>
        <taxon>Viridiplantae</taxon>
        <taxon>Streptophyta</taxon>
        <taxon>Embryophyta</taxon>
        <taxon>Tracheophyta</taxon>
        <taxon>Spermatophyta</taxon>
        <taxon>Magnoliopsida</taxon>
        <taxon>eudicotyledons</taxon>
        <taxon>Gunneridae</taxon>
        <taxon>Pentapetalae</taxon>
        <taxon>asterids</taxon>
        <taxon>campanulids</taxon>
        <taxon>Asterales</taxon>
        <taxon>Asteraceae</taxon>
        <taxon>Asteroideae</taxon>
        <taxon>Anthemideae</taxon>
        <taxon>Anthemidinae</taxon>
        <taxon>Tanacetum</taxon>
    </lineage>
</organism>
<feature type="region of interest" description="Disordered" evidence="1">
    <location>
        <begin position="158"/>
        <end position="192"/>
    </location>
</feature>
<name>A0A699RZM8_TANCI</name>
<proteinExistence type="predicted"/>
<sequence>RVEGLESANTAQQLEILKLKARVKKLKRLNKVKSSKLRRLKKVGTSQRIQSSEDEENVFNQEKKSVDIDEGIEIVDDQEKDVQEDSEVQEVVEVVNAAKLITEVVTAATTQVIPAAEPVVAAITIPISAAKPKGLKAIPAAPTISTRKRKGVVIRDPKEELHDDTPTETQFAKDKGKGIFVTDPKPMKKKDQIAMDAEYARRLQEEEESLAQAKDAQATDVQPKDAPAK</sequence>
<reference evidence="2" key="1">
    <citation type="journal article" date="2019" name="Sci. Rep.">
        <title>Draft genome of Tanacetum cinerariifolium, the natural source of mosquito coil.</title>
        <authorList>
            <person name="Yamashiro T."/>
            <person name="Shiraishi A."/>
            <person name="Satake H."/>
            <person name="Nakayama K."/>
        </authorList>
    </citation>
    <scope>NUCLEOTIDE SEQUENCE</scope>
</reference>
<comment type="caution">
    <text evidence="2">The sequence shown here is derived from an EMBL/GenBank/DDBJ whole genome shotgun (WGS) entry which is preliminary data.</text>
</comment>
<protein>
    <submittedName>
        <fullName evidence="2">Uncharacterized protein</fullName>
    </submittedName>
</protein>
<evidence type="ECO:0000313" key="2">
    <source>
        <dbReference type="EMBL" id="GFC90575.1"/>
    </source>
</evidence>
<dbReference type="EMBL" id="BKCJ011127072">
    <property type="protein sequence ID" value="GFC90575.1"/>
    <property type="molecule type" value="Genomic_DNA"/>
</dbReference>
<feature type="region of interest" description="Disordered" evidence="1">
    <location>
        <begin position="204"/>
        <end position="229"/>
    </location>
</feature>
<gene>
    <name evidence="2" type="ORF">Tci_862545</name>
</gene>
<dbReference type="AlphaFoldDB" id="A0A699RZM8"/>
<feature type="compositionally biased region" description="Basic and acidic residues" evidence="1">
    <location>
        <begin position="158"/>
        <end position="177"/>
    </location>
</feature>
<accession>A0A699RZM8</accession>
<feature type="non-terminal residue" evidence="2">
    <location>
        <position position="1"/>
    </location>
</feature>
<feature type="non-terminal residue" evidence="2">
    <location>
        <position position="229"/>
    </location>
</feature>